<protein>
    <submittedName>
        <fullName evidence="1">Uncharacterized protein</fullName>
    </submittedName>
</protein>
<reference evidence="1" key="2">
    <citation type="submission" date="2020-09" db="EMBL/GenBank/DDBJ databases">
        <authorList>
            <person name="Sun Q."/>
            <person name="Zhou Y."/>
        </authorList>
    </citation>
    <scope>NUCLEOTIDE SEQUENCE</scope>
    <source>
        <strain evidence="1">CGMCC 1.15758</strain>
    </source>
</reference>
<organism evidence="1 2">
    <name type="scientific">Cysteiniphilum litorale</name>
    <dbReference type="NCBI Taxonomy" id="2056700"/>
    <lineage>
        <taxon>Bacteria</taxon>
        <taxon>Pseudomonadati</taxon>
        <taxon>Pseudomonadota</taxon>
        <taxon>Gammaproteobacteria</taxon>
        <taxon>Thiotrichales</taxon>
        <taxon>Fastidiosibacteraceae</taxon>
        <taxon>Cysteiniphilum</taxon>
    </lineage>
</organism>
<comment type="caution">
    <text evidence="1">The sequence shown here is derived from an EMBL/GenBank/DDBJ whole genome shotgun (WGS) entry which is preliminary data.</text>
</comment>
<evidence type="ECO:0000313" key="1">
    <source>
        <dbReference type="EMBL" id="GGF87220.1"/>
    </source>
</evidence>
<dbReference type="AlphaFoldDB" id="A0A8J2Z277"/>
<dbReference type="OrthoDB" id="5623143at2"/>
<sequence>MSKNKVTLSNRKRLSELQNEPVRTIADVRREQIQSMREMHIMPEGKLELAIEQMVTDVVFELSNLYRQWSQPLDFNRFRYSPNERNKKLLSELKMFLNEIADWLVTKGFRGEECKEKCQEIVDRITHGLHVEGIPIGRLYLRAPKGQRKESF</sequence>
<gene>
    <name evidence="1" type="ORF">GCM10010995_00760</name>
</gene>
<dbReference type="EMBL" id="BMJS01000001">
    <property type="protein sequence ID" value="GGF87220.1"/>
    <property type="molecule type" value="Genomic_DNA"/>
</dbReference>
<evidence type="ECO:0000313" key="2">
    <source>
        <dbReference type="Proteomes" id="UP000636949"/>
    </source>
</evidence>
<dbReference type="Proteomes" id="UP000636949">
    <property type="component" value="Unassembled WGS sequence"/>
</dbReference>
<accession>A0A8J2Z277</accession>
<name>A0A8J2Z277_9GAMM</name>
<proteinExistence type="predicted"/>
<dbReference type="RefSeq" id="WP_117001311.1">
    <property type="nucleotide sequence ID" value="NZ_BMJS01000001.1"/>
</dbReference>
<reference evidence="1" key="1">
    <citation type="journal article" date="2014" name="Int. J. Syst. Evol. Microbiol.">
        <title>Complete genome sequence of Corynebacterium casei LMG S-19264T (=DSM 44701T), isolated from a smear-ripened cheese.</title>
        <authorList>
            <consortium name="US DOE Joint Genome Institute (JGI-PGF)"/>
            <person name="Walter F."/>
            <person name="Albersmeier A."/>
            <person name="Kalinowski J."/>
            <person name="Ruckert C."/>
        </authorList>
    </citation>
    <scope>NUCLEOTIDE SEQUENCE</scope>
    <source>
        <strain evidence="1">CGMCC 1.15758</strain>
    </source>
</reference>
<keyword evidence="2" id="KW-1185">Reference proteome</keyword>